<accession>A0ABR2TAN1</accession>
<reference evidence="1 2" key="1">
    <citation type="journal article" date="2024" name="G3 (Bethesda)">
        <title>Genome assembly of Hibiscus sabdariffa L. provides insights into metabolisms of medicinal natural products.</title>
        <authorList>
            <person name="Kim T."/>
        </authorList>
    </citation>
    <scope>NUCLEOTIDE SEQUENCE [LARGE SCALE GENOMIC DNA]</scope>
    <source>
        <strain evidence="1">TK-2024</strain>
        <tissue evidence="1">Old leaves</tissue>
    </source>
</reference>
<comment type="caution">
    <text evidence="1">The sequence shown here is derived from an EMBL/GenBank/DDBJ whole genome shotgun (WGS) entry which is preliminary data.</text>
</comment>
<gene>
    <name evidence="1" type="ORF">V6N11_050661</name>
</gene>
<keyword evidence="2" id="KW-1185">Reference proteome</keyword>
<name>A0ABR2TAN1_9ROSI</name>
<evidence type="ECO:0000313" key="1">
    <source>
        <dbReference type="EMBL" id="KAK9034499.1"/>
    </source>
</evidence>
<dbReference type="EMBL" id="JBBPBN010000007">
    <property type="protein sequence ID" value="KAK9034499.1"/>
    <property type="molecule type" value="Genomic_DNA"/>
</dbReference>
<evidence type="ECO:0000313" key="2">
    <source>
        <dbReference type="Proteomes" id="UP001396334"/>
    </source>
</evidence>
<proteinExistence type="predicted"/>
<dbReference type="Proteomes" id="UP001396334">
    <property type="component" value="Unassembled WGS sequence"/>
</dbReference>
<organism evidence="1 2">
    <name type="scientific">Hibiscus sabdariffa</name>
    <name type="common">roselle</name>
    <dbReference type="NCBI Taxonomy" id="183260"/>
    <lineage>
        <taxon>Eukaryota</taxon>
        <taxon>Viridiplantae</taxon>
        <taxon>Streptophyta</taxon>
        <taxon>Embryophyta</taxon>
        <taxon>Tracheophyta</taxon>
        <taxon>Spermatophyta</taxon>
        <taxon>Magnoliopsida</taxon>
        <taxon>eudicotyledons</taxon>
        <taxon>Gunneridae</taxon>
        <taxon>Pentapetalae</taxon>
        <taxon>rosids</taxon>
        <taxon>malvids</taxon>
        <taxon>Malvales</taxon>
        <taxon>Malvaceae</taxon>
        <taxon>Malvoideae</taxon>
        <taxon>Hibiscus</taxon>
    </lineage>
</organism>
<protein>
    <submittedName>
        <fullName evidence="1">Uncharacterized protein</fullName>
    </submittedName>
</protein>
<sequence>MKSAVVDPLLAILYVLVVLQQSNRTGCIWCLPWPTLFVSILWQLWKIIRFMASTIHPLSLMLYTRSLRKKAGYV</sequence>